<name>A0A2N3N9P6_9PEZI</name>
<organism evidence="7 8">
    <name type="scientific">Lomentospora prolificans</name>
    <dbReference type="NCBI Taxonomy" id="41688"/>
    <lineage>
        <taxon>Eukaryota</taxon>
        <taxon>Fungi</taxon>
        <taxon>Dikarya</taxon>
        <taxon>Ascomycota</taxon>
        <taxon>Pezizomycotina</taxon>
        <taxon>Sordariomycetes</taxon>
        <taxon>Hypocreomycetidae</taxon>
        <taxon>Microascales</taxon>
        <taxon>Microascaceae</taxon>
        <taxon>Lomentospora</taxon>
    </lineage>
</organism>
<evidence type="ECO:0000256" key="2">
    <source>
        <dbReference type="ARBA" id="ARBA00022658"/>
    </source>
</evidence>
<feature type="region of interest" description="Disordered" evidence="3">
    <location>
        <begin position="628"/>
        <end position="720"/>
    </location>
</feature>
<feature type="compositionally biased region" description="Low complexity" evidence="3">
    <location>
        <begin position="153"/>
        <end position="174"/>
    </location>
</feature>
<dbReference type="STRING" id="41688.A0A2N3N9P6"/>
<dbReference type="Proteomes" id="UP000233524">
    <property type="component" value="Unassembled WGS sequence"/>
</dbReference>
<accession>A0A2N3N9P6</accession>
<feature type="region of interest" description="Disordered" evidence="3">
    <location>
        <begin position="207"/>
        <end position="261"/>
    </location>
</feature>
<evidence type="ECO:0000259" key="4">
    <source>
        <dbReference type="PROSITE" id="PS50003"/>
    </source>
</evidence>
<feature type="region of interest" description="Disordered" evidence="3">
    <location>
        <begin position="286"/>
        <end position="359"/>
    </location>
</feature>
<reference evidence="7 8" key="1">
    <citation type="journal article" date="2017" name="G3 (Bethesda)">
        <title>First Draft Genome Sequence of the Pathogenic Fungus Lomentospora prolificans (Formerly Scedosporium prolificans).</title>
        <authorList>
            <person name="Luo R."/>
            <person name="Zimin A."/>
            <person name="Workman R."/>
            <person name="Fan Y."/>
            <person name="Pertea G."/>
            <person name="Grossman N."/>
            <person name="Wear M.P."/>
            <person name="Jia B."/>
            <person name="Miller H."/>
            <person name="Casadevall A."/>
            <person name="Timp W."/>
            <person name="Zhang S.X."/>
            <person name="Salzberg S.L."/>
        </authorList>
    </citation>
    <scope>NUCLEOTIDE SEQUENCE [LARGE SCALE GENOMIC DNA]</scope>
    <source>
        <strain evidence="7 8">JHH-5317</strain>
    </source>
</reference>
<feature type="compositionally biased region" description="Polar residues" evidence="3">
    <location>
        <begin position="1217"/>
        <end position="1235"/>
    </location>
</feature>
<dbReference type="SMART" id="SM00036">
    <property type="entry name" value="CNH"/>
    <property type="match status" value="1"/>
</dbReference>
<feature type="compositionally biased region" description="Low complexity" evidence="3">
    <location>
        <begin position="120"/>
        <end position="132"/>
    </location>
</feature>
<feature type="compositionally biased region" description="Polar residues" evidence="3">
    <location>
        <begin position="667"/>
        <end position="695"/>
    </location>
</feature>
<feature type="compositionally biased region" description="Polar residues" evidence="3">
    <location>
        <begin position="640"/>
        <end position="656"/>
    </location>
</feature>
<dbReference type="InterPro" id="IPR052233">
    <property type="entry name" value="Rho-type_GEFs"/>
</dbReference>
<dbReference type="GO" id="GO:0005085">
    <property type="term" value="F:guanyl-nucleotide exchange factor activity"/>
    <property type="evidence" value="ECO:0007669"/>
    <property type="project" value="UniProtKB-KW"/>
</dbReference>
<keyword evidence="8" id="KW-1185">Reference proteome</keyword>
<dbReference type="Gene3D" id="2.30.29.30">
    <property type="entry name" value="Pleckstrin-homology domain (PH domain)/Phosphotyrosine-binding domain (PTB)"/>
    <property type="match status" value="1"/>
</dbReference>
<dbReference type="SMART" id="SM00233">
    <property type="entry name" value="PH"/>
    <property type="match status" value="1"/>
</dbReference>
<dbReference type="Gene3D" id="1.20.900.10">
    <property type="entry name" value="Dbl homology (DH) domain"/>
    <property type="match status" value="1"/>
</dbReference>
<feature type="region of interest" description="Disordered" evidence="3">
    <location>
        <begin position="47"/>
        <end position="174"/>
    </location>
</feature>
<feature type="domain" description="DH" evidence="5">
    <location>
        <begin position="910"/>
        <end position="1102"/>
    </location>
</feature>
<dbReference type="PANTHER" id="PTHR46572">
    <property type="entry name" value="RHO1 GDP-GTP EXCHANGE PROTEIN 1-RELATED"/>
    <property type="match status" value="1"/>
</dbReference>
<evidence type="ECO:0000259" key="5">
    <source>
        <dbReference type="PROSITE" id="PS50010"/>
    </source>
</evidence>
<feature type="compositionally biased region" description="Polar residues" evidence="3">
    <location>
        <begin position="99"/>
        <end position="119"/>
    </location>
</feature>
<keyword evidence="2" id="KW-0344">Guanine-nucleotide releasing factor</keyword>
<dbReference type="EMBL" id="NLAX01000010">
    <property type="protein sequence ID" value="PKS09169.1"/>
    <property type="molecule type" value="Genomic_DNA"/>
</dbReference>
<dbReference type="InParanoid" id="A0A2N3N9P6"/>
<feature type="non-terminal residue" evidence="7">
    <location>
        <position position="1"/>
    </location>
</feature>
<dbReference type="CDD" id="cd00160">
    <property type="entry name" value="RhoGEF"/>
    <property type="match status" value="1"/>
</dbReference>
<dbReference type="InterPro" id="IPR057283">
    <property type="entry name" value="RGF3_WH"/>
</dbReference>
<dbReference type="PROSITE" id="PS50003">
    <property type="entry name" value="PH_DOMAIN"/>
    <property type="match status" value="1"/>
</dbReference>
<evidence type="ECO:0008006" key="9">
    <source>
        <dbReference type="Google" id="ProtNLM"/>
    </source>
</evidence>
<feature type="region of interest" description="Disordered" evidence="3">
    <location>
        <begin position="1217"/>
        <end position="1255"/>
    </location>
</feature>
<dbReference type="SUPFAM" id="SSF48065">
    <property type="entry name" value="DBL homology domain (DH-domain)"/>
    <property type="match status" value="1"/>
</dbReference>
<evidence type="ECO:0000256" key="3">
    <source>
        <dbReference type="SAM" id="MobiDB-lite"/>
    </source>
</evidence>
<feature type="region of interest" description="Disordered" evidence="3">
    <location>
        <begin position="538"/>
        <end position="612"/>
    </location>
</feature>
<feature type="compositionally biased region" description="Polar residues" evidence="3">
    <location>
        <begin position="54"/>
        <end position="68"/>
    </location>
</feature>
<feature type="compositionally biased region" description="Polar residues" evidence="3">
    <location>
        <begin position="77"/>
        <end position="89"/>
    </location>
</feature>
<dbReference type="OrthoDB" id="660555at2759"/>
<feature type="region of interest" description="Disordered" evidence="3">
    <location>
        <begin position="420"/>
        <end position="458"/>
    </location>
</feature>
<dbReference type="InterPro" id="IPR035899">
    <property type="entry name" value="DBL_dom_sf"/>
</dbReference>
<dbReference type="InterPro" id="IPR001180">
    <property type="entry name" value="CNH_dom"/>
</dbReference>
<dbReference type="Pfam" id="PF15405">
    <property type="entry name" value="PH_5"/>
    <property type="match status" value="1"/>
</dbReference>
<feature type="compositionally biased region" description="Basic and acidic residues" evidence="3">
    <location>
        <begin position="696"/>
        <end position="705"/>
    </location>
</feature>
<evidence type="ECO:0000256" key="1">
    <source>
        <dbReference type="ARBA" id="ARBA00022553"/>
    </source>
</evidence>
<dbReference type="SUPFAM" id="SSF50729">
    <property type="entry name" value="PH domain-like"/>
    <property type="match status" value="1"/>
</dbReference>
<dbReference type="InterPro" id="IPR000219">
    <property type="entry name" value="DH_dom"/>
</dbReference>
<dbReference type="InterPro" id="IPR011993">
    <property type="entry name" value="PH-like_dom_sf"/>
</dbReference>
<feature type="domain" description="PH" evidence="4">
    <location>
        <begin position="1137"/>
        <end position="1303"/>
    </location>
</feature>
<proteinExistence type="predicted"/>
<dbReference type="Pfam" id="PF00780">
    <property type="entry name" value="CNH"/>
    <property type="match status" value="1"/>
</dbReference>
<dbReference type="PROSITE" id="PS50219">
    <property type="entry name" value="CNH"/>
    <property type="match status" value="1"/>
</dbReference>
<feature type="compositionally biased region" description="Polar residues" evidence="3">
    <location>
        <begin position="425"/>
        <end position="442"/>
    </location>
</feature>
<feature type="compositionally biased region" description="Polar residues" evidence="3">
    <location>
        <begin position="592"/>
        <end position="601"/>
    </location>
</feature>
<protein>
    <recommendedName>
        <fullName evidence="9">DH domain-containing protein</fullName>
    </recommendedName>
</protein>
<dbReference type="VEuPathDB" id="FungiDB:jhhlp_003783"/>
<dbReference type="Pfam" id="PF23582">
    <property type="entry name" value="WHD_RGF3"/>
    <property type="match status" value="1"/>
</dbReference>
<dbReference type="PANTHER" id="PTHR46572:SF1">
    <property type="entry name" value="RHO1 GUANINE NUCLEOTIDE EXCHANGE FACTOR TUS1"/>
    <property type="match status" value="1"/>
</dbReference>
<feature type="domain" description="CNH" evidence="6">
    <location>
        <begin position="1370"/>
        <end position="1678"/>
    </location>
</feature>
<dbReference type="InterPro" id="IPR001849">
    <property type="entry name" value="PH_domain"/>
</dbReference>
<dbReference type="Pfam" id="PF00621">
    <property type="entry name" value="RhoGEF"/>
    <property type="match status" value="1"/>
</dbReference>
<sequence>AEEPLVWLDTFLSPKAKNRARSTNITVAMSFRGDDQRRYGHVPPVQYPIAGQPTDHSSYPTRRPSFNQGDDAALFGSAQSPTPAFQNAPSRGEEELFLTSPTDPSSSVTNFNSSYHNQYQPSSSLQATSPSSYNPQHFARSHSTSLPYHPSPQAQYSAGSFSQQSSSQTSTNYTPQAYNPAAYASTAAVPQRNPTYHGYNNYSPQYASQAPYGSPNTPYSPPPPLSNQLPTAPVPQYETALPSPPIHSSVSSQAPSYDPSAYSASYNSTPYGTYSSNANSPALTPYSAASTSSTPYPPFSQMPVGPGYSANDPNSFYNRTSRSNSHNSQFPSPPPQPATTLQRHPTNAPLPSRPIDRNEDELHWTSNGAARDDDLNDELLAQDTIIQDIEAELGGSMRRDRPAPINGSQLLDEDMEHLRHYDPATPTSDPARTSALPHSSGINPRYPFRLEEESDPEGTAGVLAMQQAEMEDRRFSGALVPQSDLIPTASSERLTTLRQDESSSDSDFGGMDLGLFSGGYAGNLTYGNDVGLMDDRPLPPPPTYAAFGGYEGQGASPQSALPQADMDYPGAGGLQPASAYHPPIDDAEEQASLHSRQSGSESPYKDDYPDIFYHPGLSSRPLPSLPMLDTLSLQPAPAPGQSQYQQNYSWGANSHGQAPDSIDPYNTPGSAHSQVERSISFTSHTTTPPVQAPSRSRTDAAEERRRQYRQAQHNKQGSASFDYDAGSAVTYDMITLPTGRKRKFIPSKLTSQDLKRCAEPWALSSIASWIREMTEGEPDLKQKTIEEGLVKLFTTKVPTMNVADAETLSARVVSVMLESAILVPEEEWVKFAPGSISGVLWQLTGSGCYAPKLHEVESPGRCYSHHCTRTLKKANLDDLLSEDSVKQEDWATFYKLTKESIEGRHKKEIERQNVLHEIVTSEEGYMNQLEVLRVLYRDRLRTLQPPIIAPTRIDKFLKTVFGKVDGVQETNKDHLLAQLKYRQQEQGPWIAGFSDLFREWIRKARDVYIEYASSYPYATFLVRREADRNILFRQFLEQVRNHKRSERLDWTHFLKTPITRLQRYTFLLSTVEKNMLQESEEKTNLAKAIQEIHAVTLECDQRVAEMQKQVEMMELNSMLVLRPGFQAMLNLDHLGRELLFQGDLQRMGSKGVRWVETHALLFDHYLILAKTVSLKDGRGEKKYDVSKEPIPMPLLCLESTNDDAVAKQNRIAAPLGRTTTSVSDSKLNKVTTNGSDRPGLEHTATGSSAATVPRLGQPLATDSEGRIMYPFRIKHLGHDVYTLYAATPQIRQDWCNKIIEAKTRHAKALFSQNAEPFRLRVLADSAFAYDSVAAIGKQPGVPIEGTPLDRAIRDLESVYGPGRGPPPVCRAQVNCATGFSAYGKSIIAIGTDYGVFISDTTDPRGWQRTVSAQKVTQIAVLEEFSVCLIISDRYLISYPLDVVAPVSNFPAPAHDSARKAPQRLAKDVSFFAAARMKDRMLVFYKRKEGVHNTFFKVLEPVFHRTTEKKSRWLGSSRKSGSTESFRDYDEFFFPTECYSLNLFQTYIAVATSKGFELLTLDKKQPMSIPDVKQPSIANIASRIRDQKPLGMFRLNDQEFLLAYEDCAVYVDKHGDVSRTLIMEYSGKQKKAKGATLCGQYLVLFNDDYVEVRNAENGRLRQIISGRDVRCLDYGGRGPTGMTSSQAVSPSSSGLVDSKTTVKIAMTHPEVAGMQIVLEMLLNDGHLEK</sequence>
<dbReference type="InterPro" id="IPR041675">
    <property type="entry name" value="PH_5"/>
</dbReference>
<dbReference type="FunCoup" id="A0A2N3N9P6">
    <property type="interactions" value="94"/>
</dbReference>
<feature type="compositionally biased region" description="Polar residues" evidence="3">
    <location>
        <begin position="311"/>
        <end position="330"/>
    </location>
</feature>
<evidence type="ECO:0000259" key="6">
    <source>
        <dbReference type="PROSITE" id="PS50219"/>
    </source>
</evidence>
<gene>
    <name evidence="7" type="ORF">jhhlp_003783</name>
</gene>
<feature type="compositionally biased region" description="Low complexity" evidence="3">
    <location>
        <begin position="251"/>
        <end position="261"/>
    </location>
</feature>
<keyword evidence="1" id="KW-0597">Phosphoprotein</keyword>
<evidence type="ECO:0000313" key="8">
    <source>
        <dbReference type="Proteomes" id="UP000233524"/>
    </source>
</evidence>
<dbReference type="PROSITE" id="PS50010">
    <property type="entry name" value="DH_2"/>
    <property type="match status" value="1"/>
</dbReference>
<dbReference type="SMART" id="SM00325">
    <property type="entry name" value="RhoGEF"/>
    <property type="match status" value="1"/>
</dbReference>
<comment type="caution">
    <text evidence="7">The sequence shown here is derived from an EMBL/GenBank/DDBJ whole genome shotgun (WGS) entry which is preliminary data.</text>
</comment>
<evidence type="ECO:0000313" key="7">
    <source>
        <dbReference type="EMBL" id="PKS09169.1"/>
    </source>
</evidence>